<feature type="transmembrane region" description="Helical" evidence="2">
    <location>
        <begin position="37"/>
        <end position="59"/>
    </location>
</feature>
<keyword evidence="4" id="KW-1185">Reference proteome</keyword>
<evidence type="ECO:0000256" key="1">
    <source>
        <dbReference type="SAM" id="MobiDB-lite"/>
    </source>
</evidence>
<feature type="region of interest" description="Disordered" evidence="1">
    <location>
        <begin position="159"/>
        <end position="204"/>
    </location>
</feature>
<organism evidence="3 4">
    <name type="scientific">Noviherbaspirillum album</name>
    <dbReference type="NCBI Taxonomy" id="3080276"/>
    <lineage>
        <taxon>Bacteria</taxon>
        <taxon>Pseudomonadati</taxon>
        <taxon>Pseudomonadota</taxon>
        <taxon>Betaproteobacteria</taxon>
        <taxon>Burkholderiales</taxon>
        <taxon>Oxalobacteraceae</taxon>
        <taxon>Noviherbaspirillum</taxon>
    </lineage>
</organism>
<sequence>MDPKKGNTFRGIDTSRRDTNAVFNVLDALEPPPGRQLLLRGGMMILAGALFLFAIGLLVSRYTDLIRQPSAPSIQQVLAGHVMERSPAQAEPGRERNAWPDAFAAADKFDELPAIASAAGNAYVDPVVPRVPVVPVAPLVQTRKPPQEVAPRALRVTARNAATTETVPRARAREGDATSRRVRRESNRTHANRKARATEKSKRKDADVDLIAALLTRAPQKSSRAKVSDTAPPAVAGNAAGLPELHASLRGPASNTDIVIRTPADTTESLIRRCGTLGLIEGHLCRTRICSGLWEKDAACRTGNTATIH</sequence>
<keyword evidence="2" id="KW-0472">Membrane</keyword>
<keyword evidence="2" id="KW-1133">Transmembrane helix</keyword>
<evidence type="ECO:0000313" key="4">
    <source>
        <dbReference type="Proteomes" id="UP001352263"/>
    </source>
</evidence>
<proteinExistence type="predicted"/>
<name>A0ABU6J7D7_9BURK</name>
<comment type="caution">
    <text evidence="3">The sequence shown here is derived from an EMBL/GenBank/DDBJ whole genome shotgun (WGS) entry which is preliminary data.</text>
</comment>
<accession>A0ABU6J7D7</accession>
<evidence type="ECO:0000313" key="3">
    <source>
        <dbReference type="EMBL" id="MEC4719358.1"/>
    </source>
</evidence>
<feature type="compositionally biased region" description="Basic and acidic residues" evidence="1">
    <location>
        <begin position="171"/>
        <end position="188"/>
    </location>
</feature>
<gene>
    <name evidence="3" type="ORF">RY831_09370</name>
</gene>
<keyword evidence="2" id="KW-0812">Transmembrane</keyword>
<dbReference type="EMBL" id="JAWIIV010000006">
    <property type="protein sequence ID" value="MEC4719358.1"/>
    <property type="molecule type" value="Genomic_DNA"/>
</dbReference>
<reference evidence="3 4" key="1">
    <citation type="submission" date="2023-10" db="EMBL/GenBank/DDBJ databases">
        <title>Noviherbaspirillum sp. CPCC 100848 genome assembly.</title>
        <authorList>
            <person name="Li X.Y."/>
            <person name="Fang X.M."/>
        </authorList>
    </citation>
    <scope>NUCLEOTIDE SEQUENCE [LARGE SCALE GENOMIC DNA]</scope>
    <source>
        <strain evidence="3 4">CPCC 100848</strain>
    </source>
</reference>
<evidence type="ECO:0000256" key="2">
    <source>
        <dbReference type="SAM" id="Phobius"/>
    </source>
</evidence>
<dbReference type="Proteomes" id="UP001352263">
    <property type="component" value="Unassembled WGS sequence"/>
</dbReference>
<dbReference type="RefSeq" id="WP_326506077.1">
    <property type="nucleotide sequence ID" value="NZ_JAWIIV010000006.1"/>
</dbReference>
<protein>
    <submittedName>
        <fullName evidence="3">Uncharacterized protein</fullName>
    </submittedName>
</protein>